<evidence type="ECO:0000256" key="12">
    <source>
        <dbReference type="RuleBase" id="RU000679"/>
    </source>
</evidence>
<gene>
    <name evidence="14" type="ORF">O3P69_008497</name>
</gene>
<organism evidence="14 15">
    <name type="scientific">Scylla paramamosain</name>
    <name type="common">Mud crab</name>
    <dbReference type="NCBI Taxonomy" id="85552"/>
    <lineage>
        <taxon>Eukaryota</taxon>
        <taxon>Metazoa</taxon>
        <taxon>Ecdysozoa</taxon>
        <taxon>Arthropoda</taxon>
        <taxon>Crustacea</taxon>
        <taxon>Multicrustacea</taxon>
        <taxon>Malacostraca</taxon>
        <taxon>Eumalacostraca</taxon>
        <taxon>Eucarida</taxon>
        <taxon>Decapoda</taxon>
        <taxon>Pleocyemata</taxon>
        <taxon>Brachyura</taxon>
        <taxon>Eubrachyura</taxon>
        <taxon>Portunoidea</taxon>
        <taxon>Portunidae</taxon>
        <taxon>Portuninae</taxon>
        <taxon>Scylla</taxon>
    </lineage>
</organism>
<evidence type="ECO:0000256" key="6">
    <source>
        <dbReference type="ARBA" id="ARBA00022989"/>
    </source>
</evidence>
<dbReference type="GO" id="GO:0015280">
    <property type="term" value="F:ligand-gated sodium channel activity"/>
    <property type="evidence" value="ECO:0007669"/>
    <property type="project" value="TreeGrafter"/>
</dbReference>
<keyword evidence="3 12" id="KW-0813">Transport</keyword>
<dbReference type="InterPro" id="IPR001873">
    <property type="entry name" value="ENaC"/>
</dbReference>
<dbReference type="PANTHER" id="PTHR11690">
    <property type="entry name" value="AMILORIDE-SENSITIVE SODIUM CHANNEL-RELATED"/>
    <property type="match status" value="1"/>
</dbReference>
<comment type="caution">
    <text evidence="14">The sequence shown here is derived from an EMBL/GenBank/DDBJ whole genome shotgun (WGS) entry which is preliminary data.</text>
</comment>
<comment type="similarity">
    <text evidence="2 12">Belongs to the amiloride-sensitive sodium channel (TC 1.A.6) family.</text>
</comment>
<dbReference type="EMBL" id="JARAKH010000049">
    <property type="protein sequence ID" value="KAK8375788.1"/>
    <property type="molecule type" value="Genomic_DNA"/>
</dbReference>
<feature type="transmembrane region" description="Helical" evidence="13">
    <location>
        <begin position="74"/>
        <end position="94"/>
    </location>
</feature>
<evidence type="ECO:0000256" key="9">
    <source>
        <dbReference type="ARBA" id="ARBA00023136"/>
    </source>
</evidence>
<keyword evidence="11 12" id="KW-0407">Ion channel</keyword>
<evidence type="ECO:0000256" key="3">
    <source>
        <dbReference type="ARBA" id="ARBA00022448"/>
    </source>
</evidence>
<dbReference type="Gene3D" id="2.60.470.10">
    <property type="entry name" value="Acid-sensing ion channels like domains"/>
    <property type="match status" value="1"/>
</dbReference>
<comment type="subcellular location">
    <subcellularLocation>
        <location evidence="1">Membrane</location>
        <topology evidence="1">Multi-pass membrane protein</topology>
    </subcellularLocation>
</comment>
<protein>
    <submittedName>
        <fullName evidence="14">Uncharacterized protein</fullName>
    </submittedName>
</protein>
<evidence type="ECO:0000256" key="7">
    <source>
        <dbReference type="ARBA" id="ARBA00023053"/>
    </source>
</evidence>
<evidence type="ECO:0000256" key="1">
    <source>
        <dbReference type="ARBA" id="ARBA00004141"/>
    </source>
</evidence>
<evidence type="ECO:0000313" key="15">
    <source>
        <dbReference type="Proteomes" id="UP001487740"/>
    </source>
</evidence>
<proteinExistence type="inferred from homology"/>
<sequence length="537" mass="60632">MSVKEAWGVEGQVKGLRIPSLFIPPYLQHDADDELPDDLQGINKEKGVREMVRFMSLASTGHGLKHTWRQRGTYLGYFWFVITAALIVSLNYAIVLHTIEFASREVQSQSSLDVSPSGLQLPSIVFCNRDFFSKAKLEELNITKRFTSYLMAMAGLPVILRPQVYTTEEGRAFLNGSRHALQALLQKRNETFTQLIDFLSLKCEEFMLQCRFRNFTMGPEDCCKMAVPATTMLGHCYVLYTGSTIKQTLSGENNGLTFLLRDISDQRPEFDASIVDILAMAKTGLQVTLISNITIPMWRVLGEGSIIRPGTVTAIRVFLTQIDRTRLKRILDVDEPSCVTMSYLKNTANSTQRLRSSANCSMMKAYRCISAFCSNCTFPSYRDFEEDGGKNLCDVPTSHNCYNAFKKLTNESRSQDPVLEAARERCTEIYRRNCLPVCEEDTFSSKTRVHDLPPILLHKIRKRMKINVDNNASVVSVYYPSFLHSRLILSRTTIRDYLDDLGGSMGLILGASIITLLESILFVGLSFVAALKKLLRI</sequence>
<keyword evidence="15" id="KW-1185">Reference proteome</keyword>
<evidence type="ECO:0000256" key="11">
    <source>
        <dbReference type="ARBA" id="ARBA00023303"/>
    </source>
</evidence>
<feature type="transmembrane region" description="Helical" evidence="13">
    <location>
        <begin position="505"/>
        <end position="531"/>
    </location>
</feature>
<dbReference type="Gene3D" id="1.10.287.770">
    <property type="entry name" value="YojJ-like"/>
    <property type="match status" value="1"/>
</dbReference>
<keyword evidence="4 12" id="KW-0894">Sodium channel</keyword>
<keyword evidence="10 12" id="KW-0739">Sodium transport</keyword>
<keyword evidence="7" id="KW-0915">Sodium</keyword>
<evidence type="ECO:0000256" key="5">
    <source>
        <dbReference type="ARBA" id="ARBA00022692"/>
    </source>
</evidence>
<keyword evidence="6 13" id="KW-1133">Transmembrane helix</keyword>
<keyword evidence="5 12" id="KW-0812">Transmembrane</keyword>
<reference evidence="14 15" key="1">
    <citation type="submission" date="2023-03" db="EMBL/GenBank/DDBJ databases">
        <title>High-quality genome of Scylla paramamosain provides insights in environmental adaptation.</title>
        <authorList>
            <person name="Zhang L."/>
        </authorList>
    </citation>
    <scope>NUCLEOTIDE SEQUENCE [LARGE SCALE GENOMIC DNA]</scope>
    <source>
        <strain evidence="14">LZ_2023a</strain>
        <tissue evidence="14">Muscle</tissue>
    </source>
</reference>
<evidence type="ECO:0000256" key="13">
    <source>
        <dbReference type="SAM" id="Phobius"/>
    </source>
</evidence>
<evidence type="ECO:0000313" key="14">
    <source>
        <dbReference type="EMBL" id="KAK8375788.1"/>
    </source>
</evidence>
<evidence type="ECO:0000256" key="2">
    <source>
        <dbReference type="ARBA" id="ARBA00007193"/>
    </source>
</evidence>
<name>A0AAW0SKX0_SCYPA</name>
<accession>A0AAW0SKX0</accession>
<evidence type="ECO:0000256" key="10">
    <source>
        <dbReference type="ARBA" id="ARBA00023201"/>
    </source>
</evidence>
<dbReference type="AlphaFoldDB" id="A0AAW0SKX0"/>
<evidence type="ECO:0000256" key="8">
    <source>
        <dbReference type="ARBA" id="ARBA00023065"/>
    </source>
</evidence>
<dbReference type="GO" id="GO:0005886">
    <property type="term" value="C:plasma membrane"/>
    <property type="evidence" value="ECO:0007669"/>
    <property type="project" value="TreeGrafter"/>
</dbReference>
<dbReference type="Proteomes" id="UP001487740">
    <property type="component" value="Unassembled WGS sequence"/>
</dbReference>
<keyword evidence="8 12" id="KW-0406">Ion transport</keyword>
<dbReference type="Pfam" id="PF00858">
    <property type="entry name" value="ASC"/>
    <property type="match status" value="1"/>
</dbReference>
<evidence type="ECO:0000256" key="4">
    <source>
        <dbReference type="ARBA" id="ARBA00022461"/>
    </source>
</evidence>
<keyword evidence="9 13" id="KW-0472">Membrane</keyword>